<dbReference type="InterPro" id="IPR000644">
    <property type="entry name" value="CBS_dom"/>
</dbReference>
<evidence type="ECO:0000313" key="5">
    <source>
        <dbReference type="Proteomes" id="UP000178558"/>
    </source>
</evidence>
<dbReference type="Gene3D" id="3.10.580.10">
    <property type="entry name" value="CBS-domain"/>
    <property type="match status" value="2"/>
</dbReference>
<dbReference type="PANTHER" id="PTHR43080:SF2">
    <property type="entry name" value="CBS DOMAIN-CONTAINING PROTEIN"/>
    <property type="match status" value="1"/>
</dbReference>
<dbReference type="EMBL" id="MGAQ01000024">
    <property type="protein sequence ID" value="OGK49866.1"/>
    <property type="molecule type" value="Genomic_DNA"/>
</dbReference>
<sequence>MELLDFVKTKNIIKIAPDTTLSHALSSLKSSHDAAFVFDEKDNYMGLVNPYYSIIKTSLPGNAKVEHCLFHAPRIRRNFPIAKVAKLMIESKVHYLPVFDQNNKFVGITSARRLLNIYRNSSIYNREVGEFIRRKNQAVLTVYDTDVVSSAVNLFKKSKVSKLVVVNKNMKLYGILTYYDLINFLVTPRRKVHRGDKDGNRSSFQFQQVKNFAKTYVLTLQPGDNVRDALNLILDKKIGSVVIVDGAKNPIGIITTRDLLGLLIQERRDKRFEITLKNLSVTSKQAVEGFITQLKIWTGKLPNIETIKLFVKEEKRGGLFEAVVSLIPQRGKKQVIKREGKNLKKLLKGFGSVKKASRKDSS</sequence>
<organism evidence="4 5">
    <name type="scientific">Candidatus Roizmanbacteria bacterium RIFCSPLOWO2_01_FULL_40_42</name>
    <dbReference type="NCBI Taxonomy" id="1802066"/>
    <lineage>
        <taxon>Bacteria</taxon>
        <taxon>Candidatus Roizmaniibacteriota</taxon>
    </lineage>
</organism>
<proteinExistence type="predicted"/>
<evidence type="ECO:0000256" key="2">
    <source>
        <dbReference type="PROSITE-ProRule" id="PRU00703"/>
    </source>
</evidence>
<dbReference type="Proteomes" id="UP000178558">
    <property type="component" value="Unassembled WGS sequence"/>
</dbReference>
<dbReference type="SUPFAM" id="SSF54631">
    <property type="entry name" value="CBS-domain pair"/>
    <property type="match status" value="2"/>
</dbReference>
<reference evidence="4 5" key="1">
    <citation type="journal article" date="2016" name="Nat. Commun.">
        <title>Thousands of microbial genomes shed light on interconnected biogeochemical processes in an aquifer system.</title>
        <authorList>
            <person name="Anantharaman K."/>
            <person name="Brown C.T."/>
            <person name="Hug L.A."/>
            <person name="Sharon I."/>
            <person name="Castelle C.J."/>
            <person name="Probst A.J."/>
            <person name="Thomas B.C."/>
            <person name="Singh A."/>
            <person name="Wilkins M.J."/>
            <person name="Karaoz U."/>
            <person name="Brodie E.L."/>
            <person name="Williams K.H."/>
            <person name="Hubbard S.S."/>
            <person name="Banfield J.F."/>
        </authorList>
    </citation>
    <scope>NUCLEOTIDE SEQUENCE [LARGE SCALE GENOMIC DNA]</scope>
</reference>
<dbReference type="InterPro" id="IPR051257">
    <property type="entry name" value="Diverse_CBS-Domain"/>
</dbReference>
<name>A0A1F7J2N5_9BACT</name>
<feature type="domain" description="CBS" evidence="3">
    <location>
        <begin position="65"/>
        <end position="128"/>
    </location>
</feature>
<dbReference type="Pfam" id="PF00571">
    <property type="entry name" value="CBS"/>
    <property type="match status" value="4"/>
</dbReference>
<gene>
    <name evidence="4" type="ORF">A3B50_03715</name>
</gene>
<feature type="domain" description="CBS" evidence="3">
    <location>
        <begin position="213"/>
        <end position="270"/>
    </location>
</feature>
<dbReference type="PANTHER" id="PTHR43080">
    <property type="entry name" value="CBS DOMAIN-CONTAINING PROTEIN CBSX3, MITOCHONDRIAL"/>
    <property type="match status" value="1"/>
</dbReference>
<dbReference type="InterPro" id="IPR046342">
    <property type="entry name" value="CBS_dom_sf"/>
</dbReference>
<keyword evidence="1 2" id="KW-0129">CBS domain</keyword>
<dbReference type="PROSITE" id="PS51371">
    <property type="entry name" value="CBS"/>
    <property type="match status" value="3"/>
</dbReference>
<dbReference type="CDD" id="cd02205">
    <property type="entry name" value="CBS_pair_SF"/>
    <property type="match status" value="2"/>
</dbReference>
<accession>A0A1F7J2N5</accession>
<feature type="domain" description="CBS" evidence="3">
    <location>
        <begin position="132"/>
        <end position="192"/>
    </location>
</feature>
<protein>
    <recommendedName>
        <fullName evidence="3">CBS domain-containing protein</fullName>
    </recommendedName>
</protein>
<comment type="caution">
    <text evidence="4">The sequence shown here is derived from an EMBL/GenBank/DDBJ whole genome shotgun (WGS) entry which is preliminary data.</text>
</comment>
<evidence type="ECO:0000313" key="4">
    <source>
        <dbReference type="EMBL" id="OGK49866.1"/>
    </source>
</evidence>
<evidence type="ECO:0000259" key="3">
    <source>
        <dbReference type="PROSITE" id="PS51371"/>
    </source>
</evidence>
<dbReference type="AlphaFoldDB" id="A0A1F7J2N5"/>
<evidence type="ECO:0000256" key="1">
    <source>
        <dbReference type="ARBA" id="ARBA00023122"/>
    </source>
</evidence>
<dbReference type="SMART" id="SM00116">
    <property type="entry name" value="CBS"/>
    <property type="match status" value="3"/>
</dbReference>